<sequence length="498" mass="55829">MALLNQQHSKQLPASVLQPQALPVVQKNHIMHIGIGGFHRAHQAYTWQQLIQSNPEANAAWRITGVCLLPSDKPFVEAFRKQDQLYCLRSCAADGKAETMLINSLQDLLFGPEDAEAILAKIADPATRIISFTITEGGYNVDFEQKKFLLDTAAIAEDLNDTAAPKTVFGFLAKGLQRRKEAGLNGLTLMSCDNIQENGEVLHFALDAYLDAFDPELKAWVAAHVHFPNSMVDRITPVTKLADKDAFEASYGLRDEALIVCEDYFQWVLEDKGLDHIPYLPPFGVEVVSDVRPYESMKLGILNAGHSLVGLIGNALGIYTIHEAVQDPMIARIFTHYAKQEAIPVLQEIKGVSFTTYFEKVKSRFSNAMINDSTARIISGSSDKIPKFLLPITLKQFKQENPQWKATALVIAFWWFYLHQEYAKNELSDILDNRKTALKGIFQQKTNSIDLFMAMEDIFGELGSQKDFYSCYAQYATQLATGDVRAVLSQFLEEVEYA</sequence>
<dbReference type="PRINTS" id="PR00084">
    <property type="entry name" value="MTLDHDRGNASE"/>
</dbReference>
<dbReference type="InterPro" id="IPR023027">
    <property type="entry name" value="Mannitol_DH_CS"/>
</dbReference>
<dbReference type="PROSITE" id="PS00974">
    <property type="entry name" value="MANNITOL_DHGENASE"/>
    <property type="match status" value="1"/>
</dbReference>
<dbReference type="InterPro" id="IPR000669">
    <property type="entry name" value="Mannitol_DH"/>
</dbReference>
<dbReference type="Gene3D" id="1.10.1040.10">
    <property type="entry name" value="N-(1-d-carboxylethyl)-l-norvaline Dehydrogenase, domain 2"/>
    <property type="match status" value="1"/>
</dbReference>
<dbReference type="GO" id="GO:0019594">
    <property type="term" value="P:mannitol metabolic process"/>
    <property type="evidence" value="ECO:0007669"/>
    <property type="project" value="InterPro"/>
</dbReference>
<dbReference type="Pfam" id="PF01232">
    <property type="entry name" value="Mannitol_dh"/>
    <property type="match status" value="1"/>
</dbReference>
<dbReference type="InterPro" id="IPR013131">
    <property type="entry name" value="Mannitol_DH_N"/>
</dbReference>
<name>A0A6N8L3Z8_9SPHI</name>
<evidence type="ECO:0000256" key="1">
    <source>
        <dbReference type="ARBA" id="ARBA00023002"/>
    </source>
</evidence>
<evidence type="ECO:0000259" key="4">
    <source>
        <dbReference type="Pfam" id="PF08125"/>
    </source>
</evidence>
<reference evidence="5 6" key="1">
    <citation type="submission" date="2019-12" db="EMBL/GenBank/DDBJ databases">
        <authorList>
            <person name="Dong K."/>
        </authorList>
    </citation>
    <scope>NUCLEOTIDE SEQUENCE [LARGE SCALE GENOMIC DNA]</scope>
    <source>
        <strain evidence="5 6">JCM 31225</strain>
    </source>
</reference>
<dbReference type="InterPro" id="IPR008927">
    <property type="entry name" value="6-PGluconate_DH-like_C_sf"/>
</dbReference>
<evidence type="ECO:0000313" key="6">
    <source>
        <dbReference type="Proteomes" id="UP000435036"/>
    </source>
</evidence>
<feature type="domain" description="Mannitol dehydrogenase N-terminal" evidence="3">
    <location>
        <begin position="29"/>
        <end position="273"/>
    </location>
</feature>
<dbReference type="OrthoDB" id="9768714at2"/>
<comment type="caution">
    <text evidence="5">The sequence shown here is derived from an EMBL/GenBank/DDBJ whole genome shotgun (WGS) entry which is preliminary data.</text>
</comment>
<evidence type="ECO:0000259" key="3">
    <source>
        <dbReference type="Pfam" id="PF01232"/>
    </source>
</evidence>
<dbReference type="PANTHER" id="PTHR43362:SF1">
    <property type="entry name" value="MANNITOL DEHYDROGENASE 2-RELATED"/>
    <property type="match status" value="1"/>
</dbReference>
<accession>A0A6N8L3Z8</accession>
<keyword evidence="6" id="KW-1185">Reference proteome</keyword>
<dbReference type="Gene3D" id="3.40.50.720">
    <property type="entry name" value="NAD(P)-binding Rossmann-like Domain"/>
    <property type="match status" value="1"/>
</dbReference>
<dbReference type="InterPro" id="IPR036291">
    <property type="entry name" value="NAD(P)-bd_dom_sf"/>
</dbReference>
<gene>
    <name evidence="5" type="ORF">GQF63_18540</name>
</gene>
<keyword evidence="1" id="KW-0560">Oxidoreductase</keyword>
<dbReference type="InterPro" id="IPR013328">
    <property type="entry name" value="6PGD_dom2"/>
</dbReference>
<dbReference type="GO" id="GO:0016616">
    <property type="term" value="F:oxidoreductase activity, acting on the CH-OH group of donors, NAD or NADP as acceptor"/>
    <property type="evidence" value="ECO:0007669"/>
    <property type="project" value="TreeGrafter"/>
</dbReference>
<dbReference type="EMBL" id="WSQA01000019">
    <property type="protein sequence ID" value="MVZ64027.1"/>
    <property type="molecule type" value="Genomic_DNA"/>
</dbReference>
<dbReference type="SUPFAM" id="SSF48179">
    <property type="entry name" value="6-phosphogluconate dehydrogenase C-terminal domain-like"/>
    <property type="match status" value="1"/>
</dbReference>
<evidence type="ECO:0000256" key="2">
    <source>
        <dbReference type="ARBA" id="ARBA00023027"/>
    </source>
</evidence>
<dbReference type="InterPro" id="IPR050988">
    <property type="entry name" value="Mannitol_DH/Oxidoreductase"/>
</dbReference>
<dbReference type="RefSeq" id="WP_160370745.1">
    <property type="nucleotide sequence ID" value="NZ_WSQA01000019.1"/>
</dbReference>
<dbReference type="Proteomes" id="UP000435036">
    <property type="component" value="Unassembled WGS sequence"/>
</dbReference>
<dbReference type="InterPro" id="IPR013118">
    <property type="entry name" value="Mannitol_DH_C"/>
</dbReference>
<dbReference type="SUPFAM" id="SSF51735">
    <property type="entry name" value="NAD(P)-binding Rossmann-fold domains"/>
    <property type="match status" value="1"/>
</dbReference>
<proteinExistence type="predicted"/>
<dbReference type="PANTHER" id="PTHR43362">
    <property type="entry name" value="MANNITOL DEHYDROGENASE DSF1-RELATED"/>
    <property type="match status" value="1"/>
</dbReference>
<organism evidence="5 6">
    <name type="scientific">Sphingobacterium humi</name>
    <dbReference type="NCBI Taxonomy" id="1796905"/>
    <lineage>
        <taxon>Bacteria</taxon>
        <taxon>Pseudomonadati</taxon>
        <taxon>Bacteroidota</taxon>
        <taxon>Sphingobacteriia</taxon>
        <taxon>Sphingobacteriales</taxon>
        <taxon>Sphingobacteriaceae</taxon>
        <taxon>Sphingobacterium</taxon>
    </lineage>
</organism>
<feature type="domain" description="Mannitol dehydrogenase C-terminal" evidence="4">
    <location>
        <begin position="290"/>
        <end position="473"/>
    </location>
</feature>
<dbReference type="Pfam" id="PF08125">
    <property type="entry name" value="Mannitol_dh_C"/>
    <property type="match status" value="1"/>
</dbReference>
<evidence type="ECO:0000313" key="5">
    <source>
        <dbReference type="EMBL" id="MVZ64027.1"/>
    </source>
</evidence>
<keyword evidence="2" id="KW-0520">NAD</keyword>
<protein>
    <submittedName>
        <fullName evidence="5">Mannitol dehydrogenase family protein</fullName>
    </submittedName>
</protein>
<dbReference type="AlphaFoldDB" id="A0A6N8L3Z8"/>